<evidence type="ECO:0000256" key="1">
    <source>
        <dbReference type="ARBA" id="ARBA00006739"/>
    </source>
</evidence>
<dbReference type="SUPFAM" id="SSF53448">
    <property type="entry name" value="Nucleotide-diphospho-sugar transferases"/>
    <property type="match status" value="1"/>
</dbReference>
<dbReference type="Proteomes" id="UP000244755">
    <property type="component" value="Plasmid unnamed1"/>
</dbReference>
<dbReference type="EMBL" id="CP028845">
    <property type="protein sequence ID" value="AWB26063.1"/>
    <property type="molecule type" value="Genomic_DNA"/>
</dbReference>
<proteinExistence type="inferred from homology"/>
<evidence type="ECO:0000313" key="4">
    <source>
        <dbReference type="EMBL" id="AWB26063.1"/>
    </source>
</evidence>
<dbReference type="InterPro" id="IPR029044">
    <property type="entry name" value="Nucleotide-diphossugar_trans"/>
</dbReference>
<evidence type="ECO:0000313" key="5">
    <source>
        <dbReference type="Proteomes" id="UP000244755"/>
    </source>
</evidence>
<organism evidence="4 5">
    <name type="scientific">Methylobacterium currus</name>
    <dbReference type="NCBI Taxonomy" id="2051553"/>
    <lineage>
        <taxon>Bacteria</taxon>
        <taxon>Pseudomonadati</taxon>
        <taxon>Pseudomonadota</taxon>
        <taxon>Alphaproteobacteria</taxon>
        <taxon>Hyphomicrobiales</taxon>
        <taxon>Methylobacteriaceae</taxon>
        <taxon>Methylobacterium</taxon>
    </lineage>
</organism>
<evidence type="ECO:0000256" key="3">
    <source>
        <dbReference type="ARBA" id="ARBA00022679"/>
    </source>
</evidence>
<dbReference type="Gene3D" id="3.90.550.10">
    <property type="entry name" value="Spore Coat Polysaccharide Biosynthesis Protein SpsA, Chain A"/>
    <property type="match status" value="1"/>
</dbReference>
<keyword evidence="3 4" id="KW-0808">Transferase</keyword>
<reference evidence="4 5" key="1">
    <citation type="submission" date="2018-04" db="EMBL/GenBank/DDBJ databases">
        <title>Methylobacterium sp. PR1016A genome.</title>
        <authorList>
            <person name="Park W."/>
        </authorList>
    </citation>
    <scope>NUCLEOTIDE SEQUENCE [LARGE SCALE GENOMIC DNA]</scope>
    <source>
        <strain evidence="4 5">PR1016A</strain>
        <plasmid evidence="4 5">unnamed1</plasmid>
    </source>
</reference>
<dbReference type="OrthoDB" id="6116224at2"/>
<comment type="similarity">
    <text evidence="1">Belongs to the glycosyltransferase 2 family.</text>
</comment>
<dbReference type="Pfam" id="PF13641">
    <property type="entry name" value="Glyco_tranf_2_3"/>
    <property type="match status" value="1"/>
</dbReference>
<accession>A0A2R4WWZ1</accession>
<keyword evidence="5" id="KW-1185">Reference proteome</keyword>
<evidence type="ECO:0000256" key="2">
    <source>
        <dbReference type="ARBA" id="ARBA00022676"/>
    </source>
</evidence>
<dbReference type="PANTHER" id="PTHR43179:SF12">
    <property type="entry name" value="GALACTOFURANOSYLTRANSFERASE GLFT2"/>
    <property type="match status" value="1"/>
</dbReference>
<keyword evidence="2" id="KW-0328">Glycosyltransferase</keyword>
<keyword evidence="4" id="KW-0614">Plasmid</keyword>
<sequence>MNDGIARDLPMQAQPTQSLPARPEPFEVAYAGKTAAAPAVVVCIPTMRRPDHLALTLRSLAAQDFARPFACLVADNDPAGRAGAARAEAMMREGVVTGAAVVVARPGHSSACNGVFAAARALFPDTPLVAMIDDDELAEPDWLRRIVDAQERSGADLVGGPVLPRFERPDAGRFAGHPVFTPYYTASGPVPFLYGSGNFAMRAQVLDRLGQPYLDPAFDFVGGGDFDFFKRARDAGFTAYFEAEARAVETVPAGRTSLRWVVARSLRYGAINYMIERKNARRPLDRLRIPAKSLALLGLGPLRSLSRLASSGDLLASTHPLLEALGRVTAQAGFRPEQYRPREGRLP</sequence>
<name>A0A2R4WWZ1_9HYPH</name>
<geneLocation type="plasmid" evidence="4 5">
    <name>unnamed1</name>
</geneLocation>
<gene>
    <name evidence="4" type="ORF">DA075_34915</name>
</gene>
<dbReference type="GO" id="GO:0016757">
    <property type="term" value="F:glycosyltransferase activity"/>
    <property type="evidence" value="ECO:0007669"/>
    <property type="project" value="UniProtKB-KW"/>
</dbReference>
<dbReference type="KEGG" id="mee:DA075_34915"/>
<dbReference type="AlphaFoldDB" id="A0A2R4WWZ1"/>
<protein>
    <submittedName>
        <fullName evidence="4">Glycosyl transferase family A</fullName>
    </submittedName>
</protein>
<dbReference type="PANTHER" id="PTHR43179">
    <property type="entry name" value="RHAMNOSYLTRANSFERASE WBBL"/>
    <property type="match status" value="1"/>
</dbReference>